<dbReference type="PANTHER" id="PTHR12103">
    <property type="entry name" value="5'-NUCLEOTIDASE DOMAIN-CONTAINING"/>
    <property type="match status" value="1"/>
</dbReference>
<evidence type="ECO:0000256" key="3">
    <source>
        <dbReference type="ARBA" id="ARBA00022801"/>
    </source>
</evidence>
<organism evidence="5 6">
    <name type="scientific">Ancylostoma ceylanicum</name>
    <dbReference type="NCBI Taxonomy" id="53326"/>
    <lineage>
        <taxon>Eukaryota</taxon>
        <taxon>Metazoa</taxon>
        <taxon>Ecdysozoa</taxon>
        <taxon>Nematoda</taxon>
        <taxon>Chromadorea</taxon>
        <taxon>Rhabditida</taxon>
        <taxon>Rhabditina</taxon>
        <taxon>Rhabditomorpha</taxon>
        <taxon>Strongyloidea</taxon>
        <taxon>Ancylostomatidae</taxon>
        <taxon>Ancylostomatinae</taxon>
        <taxon>Ancylostoma</taxon>
    </lineage>
</organism>
<reference evidence="6" key="1">
    <citation type="journal article" date="2015" name="Nat. Genet.">
        <title>The genome and transcriptome of the zoonotic hookworm Ancylostoma ceylanicum identify infection-specific gene families.</title>
        <authorList>
            <person name="Schwarz E.M."/>
            <person name="Hu Y."/>
            <person name="Antoshechkin I."/>
            <person name="Miller M.M."/>
            <person name="Sternberg P.W."/>
            <person name="Aroian R.V."/>
        </authorList>
    </citation>
    <scope>NUCLEOTIDE SEQUENCE</scope>
    <source>
        <strain evidence="6">HY135</strain>
    </source>
</reference>
<evidence type="ECO:0000256" key="1">
    <source>
        <dbReference type="ARBA" id="ARBA00009589"/>
    </source>
</evidence>
<comment type="caution">
    <text evidence="5">The sequence shown here is derived from an EMBL/GenBank/DDBJ whole genome shotgun (WGS) entry which is preliminary data.</text>
</comment>
<evidence type="ECO:0000256" key="4">
    <source>
        <dbReference type="ARBA" id="ARBA00022842"/>
    </source>
</evidence>
<evidence type="ECO:0000313" key="5">
    <source>
        <dbReference type="EMBL" id="EYB92224.1"/>
    </source>
</evidence>
<accession>A0A016SPH1</accession>
<sequence>MSTTPYLQFRSFWMLRRTAHLFCSVGAKRYAHAQALSRVYDAVREACANIGAAPRVDPRGVFVNNELDLGSIGVYGFDYDYTLAVYTRELNELIYNLALRRLISQFKYPAGLLDLPYDLTFAIRGLHFDVQSSCLLKVDAYSQIQTGAVYRGRRQLSDEEVKKLFPGLCLPNMEGRQMPQLIDLFSLPWAGLLSTVVHYCDTNKIVFDPKCLFDDLAECVKQVHITGEMYRKVSENLKEYVHPNEGLKEYLELLHTSGKELFVVTNSPFPFL</sequence>
<gene>
    <name evidence="5" type="primary">Acey_s0196.g1520</name>
    <name evidence="5" type="ORF">Y032_0196g1520</name>
</gene>
<dbReference type="InterPro" id="IPR023214">
    <property type="entry name" value="HAD_sf"/>
</dbReference>
<name>A0A016SPH1_9BILA</name>
<dbReference type="InterPro" id="IPR036412">
    <property type="entry name" value="HAD-like_sf"/>
</dbReference>
<evidence type="ECO:0000313" key="6">
    <source>
        <dbReference type="Proteomes" id="UP000024635"/>
    </source>
</evidence>
<dbReference type="SUPFAM" id="SSF56784">
    <property type="entry name" value="HAD-like"/>
    <property type="match status" value="1"/>
</dbReference>
<dbReference type="InterPro" id="IPR008380">
    <property type="entry name" value="HAD-SF_hydro_IG_5-nucl"/>
</dbReference>
<dbReference type="OrthoDB" id="5807366at2759"/>
<dbReference type="AlphaFoldDB" id="A0A016SPH1"/>
<dbReference type="STRING" id="53326.A0A016SPH1"/>
<dbReference type="Proteomes" id="UP000024635">
    <property type="component" value="Unassembled WGS sequence"/>
</dbReference>
<dbReference type="GO" id="GO:0008253">
    <property type="term" value="F:5'-nucleotidase activity"/>
    <property type="evidence" value="ECO:0007669"/>
    <property type="project" value="TreeGrafter"/>
</dbReference>
<keyword evidence="2" id="KW-0479">Metal-binding</keyword>
<dbReference type="EMBL" id="JARK01001532">
    <property type="protein sequence ID" value="EYB92224.1"/>
    <property type="molecule type" value="Genomic_DNA"/>
</dbReference>
<dbReference type="Gene3D" id="3.40.50.1000">
    <property type="entry name" value="HAD superfamily/HAD-like"/>
    <property type="match status" value="1"/>
</dbReference>
<protein>
    <recommendedName>
        <fullName evidence="7">HAD superfamily hydrolase, 5'-nucleotidase</fullName>
    </recommendedName>
</protein>
<evidence type="ECO:0008006" key="7">
    <source>
        <dbReference type="Google" id="ProtNLM"/>
    </source>
</evidence>
<keyword evidence="3" id="KW-0378">Hydrolase</keyword>
<keyword evidence="4" id="KW-0460">Magnesium</keyword>
<dbReference type="GO" id="GO:0046872">
    <property type="term" value="F:metal ion binding"/>
    <property type="evidence" value="ECO:0007669"/>
    <property type="project" value="UniProtKB-KW"/>
</dbReference>
<dbReference type="PANTHER" id="PTHR12103:SF12">
    <property type="entry name" value="FI20020P1"/>
    <property type="match status" value="1"/>
</dbReference>
<keyword evidence="6" id="KW-1185">Reference proteome</keyword>
<proteinExistence type="inferred from homology"/>
<evidence type="ECO:0000256" key="2">
    <source>
        <dbReference type="ARBA" id="ARBA00022723"/>
    </source>
</evidence>
<comment type="similarity">
    <text evidence="1">Belongs to the 5'(3')-deoxyribonucleotidase family.</text>
</comment>
<dbReference type="Pfam" id="PF05761">
    <property type="entry name" value="5_nucleotid"/>
    <property type="match status" value="1"/>
</dbReference>